<evidence type="ECO:0000313" key="11">
    <source>
        <dbReference type="Proteomes" id="UP001283361"/>
    </source>
</evidence>
<dbReference type="GO" id="GO:0006047">
    <property type="term" value="P:UDP-N-acetylglucosamine metabolic process"/>
    <property type="evidence" value="ECO:0007669"/>
    <property type="project" value="TreeGrafter"/>
</dbReference>
<gene>
    <name evidence="10" type="ORF">RRG08_009743</name>
</gene>
<dbReference type="NCBIfam" id="NF001484">
    <property type="entry name" value="PRK00331.1"/>
    <property type="match status" value="1"/>
</dbReference>
<dbReference type="Proteomes" id="UP001283361">
    <property type="component" value="Unassembled WGS sequence"/>
</dbReference>
<evidence type="ECO:0000256" key="6">
    <source>
        <dbReference type="ARBA" id="ARBA00022962"/>
    </source>
</evidence>
<dbReference type="GO" id="GO:0097367">
    <property type="term" value="F:carbohydrate derivative binding"/>
    <property type="evidence" value="ECO:0007669"/>
    <property type="project" value="InterPro"/>
</dbReference>
<dbReference type="FunFam" id="3.40.50.10490:FF:000001">
    <property type="entry name" value="Glutamine--fructose-6-phosphate aminotransferase [isomerizing]"/>
    <property type="match status" value="1"/>
</dbReference>
<sequence>MCGIFAYLNYQILASRQDILEKLINGLKRLEYRGYDSAGIAFQECNNDVSDCLVRIIKQTGKVAALEKLVLDNKDSVDFSKELDVHVGIAHTRWATHGEPSPTNAHPHRSDPDTEFALVHNGIITNYKDIKSFLSQRGHKFETETDTEVVAKLLKHLYDTHKDKKVKFRELVEMTVAQLEGAFAIAVISKHFPGNIVATRRGSPLLIGVKSKNKLSTDHIPVMFSKDHRGVLGGSTGRRPDEETEYHTTGPEKEIEYFFASDASAIIEHTDQVIYLEENDVATVNEGSLNIHQATRSLNESTRREITTLKMAIEQIMKGNFNSFMQKEIFEQPESVVNTMRGRVNFDTETVVLGGIKDYMCEIRRCRRLLFIACGTSYHSAIATRQLLEELTELPVMVELASDFLDRTTPVFRDDVCFFISQSGETADTLNALHYCKQRGALIVGITNVVGSSISRESNCGVHINAGPEIGVASTKAYTSQFIALVMFGLMMSEDRISLQQRRKEIIQGLKDLPEKIKKVLTMDDQILKLAKELHQEKSLLVMGRGFNYATCLEGALKIKELTYMHSEGILAGELKHGPLALVDEAMPVLMVCTRDNVFSKCENALQQVRARHGVPIVICNEGDSEMLTSDYNHNISEERETSLKAKNQQAPESIQVNGHGDDTQENYDRKPNRLSLSFEVPKIIDCLQGILTVIPMQLLSMHIAELNNRDGRPIIICNEEDADTQKLAYKFVEVPRSVDCLQGIVAVIPMQLLSYHIAVLRGYDVDCPRNLAKSKFFLVLKVLVIFGEDLCCMKEVYWSKNSIIARGMLTSVLIHLYVEFTT</sequence>
<keyword evidence="4" id="KW-0808">Transferase</keyword>
<dbReference type="Pfam" id="PF13522">
    <property type="entry name" value="GATase_6"/>
    <property type="match status" value="1"/>
</dbReference>
<organism evidence="10 11">
    <name type="scientific">Elysia crispata</name>
    <name type="common">lettuce slug</name>
    <dbReference type="NCBI Taxonomy" id="231223"/>
    <lineage>
        <taxon>Eukaryota</taxon>
        <taxon>Metazoa</taxon>
        <taxon>Spiralia</taxon>
        <taxon>Lophotrochozoa</taxon>
        <taxon>Mollusca</taxon>
        <taxon>Gastropoda</taxon>
        <taxon>Heterobranchia</taxon>
        <taxon>Euthyneura</taxon>
        <taxon>Panpulmonata</taxon>
        <taxon>Sacoglossa</taxon>
        <taxon>Placobranchoidea</taxon>
        <taxon>Plakobranchidae</taxon>
        <taxon>Elysia</taxon>
    </lineage>
</organism>
<evidence type="ECO:0000259" key="8">
    <source>
        <dbReference type="PROSITE" id="PS51278"/>
    </source>
</evidence>
<dbReference type="AlphaFoldDB" id="A0AAE1D6W0"/>
<dbReference type="GO" id="GO:0046349">
    <property type="term" value="P:amino sugar biosynthetic process"/>
    <property type="evidence" value="ECO:0007669"/>
    <property type="project" value="UniProtKB-ARBA"/>
</dbReference>
<dbReference type="InterPro" id="IPR046348">
    <property type="entry name" value="SIS_dom_sf"/>
</dbReference>
<dbReference type="PANTHER" id="PTHR10937:SF0">
    <property type="entry name" value="GLUTAMINE--FRUCTOSE-6-PHOSPHATE TRANSAMINASE (ISOMERIZING)"/>
    <property type="match status" value="1"/>
</dbReference>
<dbReference type="GO" id="GO:0006487">
    <property type="term" value="P:protein N-linked glycosylation"/>
    <property type="evidence" value="ECO:0007669"/>
    <property type="project" value="TreeGrafter"/>
</dbReference>
<keyword evidence="6" id="KW-0315">Glutamine amidotransferase</keyword>
<dbReference type="PROSITE" id="PS51464">
    <property type="entry name" value="SIS"/>
    <property type="match status" value="2"/>
</dbReference>
<dbReference type="PANTHER" id="PTHR10937">
    <property type="entry name" value="GLUCOSAMINE--FRUCTOSE-6-PHOSPHATE AMINOTRANSFERASE, ISOMERIZING"/>
    <property type="match status" value="1"/>
</dbReference>
<feature type="region of interest" description="Disordered" evidence="7">
    <location>
        <begin position="644"/>
        <end position="669"/>
    </location>
</feature>
<dbReference type="Gene3D" id="3.40.50.10490">
    <property type="entry name" value="Glucose-6-phosphate isomerase like protein, domain 1"/>
    <property type="match status" value="3"/>
</dbReference>
<evidence type="ECO:0000256" key="7">
    <source>
        <dbReference type="SAM" id="MobiDB-lite"/>
    </source>
</evidence>
<evidence type="ECO:0000313" key="10">
    <source>
        <dbReference type="EMBL" id="KAK3759556.1"/>
    </source>
</evidence>
<accession>A0AAE1D6W0</accession>
<dbReference type="GO" id="GO:0006002">
    <property type="term" value="P:fructose 6-phosphate metabolic process"/>
    <property type="evidence" value="ECO:0007669"/>
    <property type="project" value="TreeGrafter"/>
</dbReference>
<dbReference type="SUPFAM" id="SSF56235">
    <property type="entry name" value="N-terminal nucleophile aminohydrolases (Ntn hydrolases)"/>
    <property type="match status" value="1"/>
</dbReference>
<dbReference type="EMBL" id="JAWDGP010005112">
    <property type="protein sequence ID" value="KAK3759556.1"/>
    <property type="molecule type" value="Genomic_DNA"/>
</dbReference>
<dbReference type="PROSITE" id="PS51278">
    <property type="entry name" value="GATASE_TYPE_2"/>
    <property type="match status" value="1"/>
</dbReference>
<dbReference type="InterPro" id="IPR047084">
    <property type="entry name" value="GFAT_N"/>
</dbReference>
<proteinExistence type="predicted"/>
<feature type="domain" description="SIS" evidence="9">
    <location>
        <begin position="530"/>
        <end position="672"/>
    </location>
</feature>
<feature type="compositionally biased region" description="Basic and acidic residues" evidence="7">
    <location>
        <begin position="660"/>
        <end position="669"/>
    </location>
</feature>
<dbReference type="SUPFAM" id="SSF53697">
    <property type="entry name" value="SIS domain"/>
    <property type="match status" value="2"/>
</dbReference>
<feature type="domain" description="Glutamine amidotransferase type-2" evidence="8">
    <location>
        <begin position="2"/>
        <end position="287"/>
    </location>
</feature>
<keyword evidence="3" id="KW-0032">Aminotransferase</keyword>
<feature type="domain" description="SIS" evidence="9">
    <location>
        <begin position="359"/>
        <end position="498"/>
    </location>
</feature>
<evidence type="ECO:0000256" key="4">
    <source>
        <dbReference type="ARBA" id="ARBA00022679"/>
    </source>
</evidence>
<dbReference type="EC" id="2.6.1.16" evidence="2"/>
<dbReference type="Gene3D" id="3.60.20.10">
    <property type="entry name" value="Glutamine Phosphoribosylpyrophosphate, subunit 1, domain 1"/>
    <property type="match status" value="1"/>
</dbReference>
<dbReference type="CDD" id="cd05008">
    <property type="entry name" value="SIS_GlmS_GlmD_1"/>
    <property type="match status" value="1"/>
</dbReference>
<dbReference type="GO" id="GO:0004360">
    <property type="term" value="F:glutamine-fructose-6-phosphate transaminase (isomerizing) activity"/>
    <property type="evidence" value="ECO:0007669"/>
    <property type="project" value="UniProtKB-EC"/>
</dbReference>
<dbReference type="InterPro" id="IPR035466">
    <property type="entry name" value="GlmS/AgaS_SIS"/>
</dbReference>
<dbReference type="Pfam" id="PF01380">
    <property type="entry name" value="SIS"/>
    <property type="match status" value="2"/>
</dbReference>
<evidence type="ECO:0000256" key="5">
    <source>
        <dbReference type="ARBA" id="ARBA00022737"/>
    </source>
</evidence>
<name>A0AAE1D6W0_9GAST</name>
<comment type="catalytic activity">
    <reaction evidence="1">
        <text>D-fructose 6-phosphate + L-glutamine = D-glucosamine 6-phosphate + L-glutamate</text>
        <dbReference type="Rhea" id="RHEA:13237"/>
        <dbReference type="ChEBI" id="CHEBI:29985"/>
        <dbReference type="ChEBI" id="CHEBI:58359"/>
        <dbReference type="ChEBI" id="CHEBI:58725"/>
        <dbReference type="ChEBI" id="CHEBI:61527"/>
        <dbReference type="EC" id="2.6.1.16"/>
    </reaction>
</comment>
<evidence type="ECO:0000256" key="2">
    <source>
        <dbReference type="ARBA" id="ARBA00012916"/>
    </source>
</evidence>
<reference evidence="10" key="1">
    <citation type="journal article" date="2023" name="G3 (Bethesda)">
        <title>A reference genome for the long-term kleptoplast-retaining sea slug Elysia crispata morphotype clarki.</title>
        <authorList>
            <person name="Eastman K.E."/>
            <person name="Pendleton A.L."/>
            <person name="Shaikh M.A."/>
            <person name="Suttiyut T."/>
            <person name="Ogas R."/>
            <person name="Tomko P."/>
            <person name="Gavelis G."/>
            <person name="Widhalm J.R."/>
            <person name="Wisecaver J.H."/>
        </authorList>
    </citation>
    <scope>NUCLEOTIDE SEQUENCE</scope>
    <source>
        <strain evidence="10">ECLA1</strain>
    </source>
</reference>
<evidence type="ECO:0000259" key="9">
    <source>
        <dbReference type="PROSITE" id="PS51464"/>
    </source>
</evidence>
<evidence type="ECO:0000256" key="1">
    <source>
        <dbReference type="ARBA" id="ARBA00001031"/>
    </source>
</evidence>
<feature type="compositionally biased region" description="Polar residues" evidence="7">
    <location>
        <begin position="645"/>
        <end position="657"/>
    </location>
</feature>
<keyword evidence="5" id="KW-0677">Repeat</keyword>
<evidence type="ECO:0000256" key="3">
    <source>
        <dbReference type="ARBA" id="ARBA00022576"/>
    </source>
</evidence>
<dbReference type="InterPro" id="IPR035490">
    <property type="entry name" value="GlmS/FrlB_SIS"/>
</dbReference>
<protein>
    <recommendedName>
        <fullName evidence="2">glutamine--fructose-6-phosphate transaminase (isomerizing)</fullName>
        <ecNumber evidence="2">2.6.1.16</ecNumber>
    </recommendedName>
</protein>
<dbReference type="CDD" id="cd00714">
    <property type="entry name" value="GFAT"/>
    <property type="match status" value="1"/>
</dbReference>
<dbReference type="FunFam" id="3.40.50.10490:FF:000002">
    <property type="entry name" value="Glutamine--fructose-6-phosphate aminotransferase [isomerizing]"/>
    <property type="match status" value="1"/>
</dbReference>
<dbReference type="InterPro" id="IPR029055">
    <property type="entry name" value="Ntn_hydrolases_N"/>
</dbReference>
<comment type="caution">
    <text evidence="10">The sequence shown here is derived from an EMBL/GenBank/DDBJ whole genome shotgun (WGS) entry which is preliminary data.</text>
</comment>
<keyword evidence="11" id="KW-1185">Reference proteome</keyword>
<dbReference type="InterPro" id="IPR001347">
    <property type="entry name" value="SIS_dom"/>
</dbReference>
<dbReference type="InterPro" id="IPR017932">
    <property type="entry name" value="GATase_2_dom"/>
</dbReference>
<dbReference type="CDD" id="cd05009">
    <property type="entry name" value="SIS_GlmS_GlmD_2"/>
    <property type="match status" value="1"/>
</dbReference>